<sequence>MSDPRPNWMAPERSRVSTFIVVPDAMRVARFAEKVFDATPVGEPLYRKDGALWNHEIRIGECSILLGDAQPGMIRPGFLYIHVPDVDATFARAVKNGARPIMHPDARFYGDRDGGVEDMAGNLWWIATHERDLTPQEIERAARAEEDSR</sequence>
<dbReference type="SUPFAM" id="SSF54593">
    <property type="entry name" value="Glyoxalase/Bleomycin resistance protein/Dihydroxybiphenyl dioxygenase"/>
    <property type="match status" value="1"/>
</dbReference>
<dbReference type="AlphaFoldDB" id="A0A7S9LSS6"/>
<dbReference type="Proteomes" id="UP000594800">
    <property type="component" value="Chromosome"/>
</dbReference>
<accession>A0A7S9LSS6</accession>
<proteinExistence type="predicted"/>
<evidence type="ECO:0000313" key="3">
    <source>
        <dbReference type="Proteomes" id="UP000594800"/>
    </source>
</evidence>
<reference evidence="2 3" key="1">
    <citation type="submission" date="2020-11" db="EMBL/GenBank/DDBJ databases">
        <title>Description of Pontivivens ytuae sp. nov. isolated from deep sea sediment of Mariana Trench.</title>
        <authorList>
            <person name="Wang Z."/>
            <person name="Sun Q.-L."/>
            <person name="Xu X.-D."/>
            <person name="Tang Y.-Z."/>
            <person name="Zhang J."/>
        </authorList>
    </citation>
    <scope>NUCLEOTIDE SEQUENCE [LARGE SCALE GENOMIC DNA]</scope>
    <source>
        <strain evidence="2 3">MT2928</strain>
    </source>
</reference>
<feature type="domain" description="Glyoxalase/fosfomycin resistance/dioxygenase" evidence="1">
    <location>
        <begin position="18"/>
        <end position="126"/>
    </location>
</feature>
<name>A0A7S9LSS6_9RHOB</name>
<keyword evidence="3" id="KW-1185">Reference proteome</keyword>
<organism evidence="2 3">
    <name type="scientific">Pontivivens ytuae</name>
    <dbReference type="NCBI Taxonomy" id="2789856"/>
    <lineage>
        <taxon>Bacteria</taxon>
        <taxon>Pseudomonadati</taxon>
        <taxon>Pseudomonadota</taxon>
        <taxon>Alphaproteobacteria</taxon>
        <taxon>Rhodobacterales</taxon>
        <taxon>Paracoccaceae</taxon>
        <taxon>Pontivivens</taxon>
    </lineage>
</organism>
<gene>
    <name evidence="2" type="ORF">I0K15_02320</name>
</gene>
<evidence type="ECO:0000313" key="2">
    <source>
        <dbReference type="EMBL" id="QPH54639.1"/>
    </source>
</evidence>
<dbReference type="InterPro" id="IPR029068">
    <property type="entry name" value="Glyas_Bleomycin-R_OHBP_Dase"/>
</dbReference>
<dbReference type="KEGG" id="poz:I0K15_02320"/>
<dbReference type="PANTHER" id="PTHR34109">
    <property type="entry name" value="BNAUNNG04460D PROTEIN-RELATED"/>
    <property type="match status" value="1"/>
</dbReference>
<dbReference type="Pfam" id="PF00903">
    <property type="entry name" value="Glyoxalase"/>
    <property type="match status" value="1"/>
</dbReference>
<dbReference type="InterPro" id="IPR004360">
    <property type="entry name" value="Glyas_Fos-R_dOase_dom"/>
</dbReference>
<evidence type="ECO:0000259" key="1">
    <source>
        <dbReference type="Pfam" id="PF00903"/>
    </source>
</evidence>
<protein>
    <submittedName>
        <fullName evidence="2">VOC family protein</fullName>
    </submittedName>
</protein>
<dbReference type="RefSeq" id="WP_196103848.1">
    <property type="nucleotide sequence ID" value="NZ_CP064942.1"/>
</dbReference>
<dbReference type="Gene3D" id="3.30.720.110">
    <property type="match status" value="1"/>
</dbReference>
<dbReference type="PANTHER" id="PTHR34109:SF1">
    <property type="entry name" value="VOC DOMAIN-CONTAINING PROTEIN"/>
    <property type="match status" value="1"/>
</dbReference>
<dbReference type="EMBL" id="CP064942">
    <property type="protein sequence ID" value="QPH54639.1"/>
    <property type="molecule type" value="Genomic_DNA"/>
</dbReference>